<dbReference type="PANTHER" id="PTHR23502:SF132">
    <property type="entry name" value="POLYAMINE TRANSPORTER 2-RELATED"/>
    <property type="match status" value="1"/>
</dbReference>
<evidence type="ECO:0000256" key="4">
    <source>
        <dbReference type="ARBA" id="ARBA00022475"/>
    </source>
</evidence>
<dbReference type="PRINTS" id="PR01035">
    <property type="entry name" value="TCRTETA"/>
</dbReference>
<dbReference type="Proteomes" id="UP000193834">
    <property type="component" value="Unassembled WGS sequence"/>
</dbReference>
<keyword evidence="6 8" id="KW-1133">Transmembrane helix</keyword>
<dbReference type="CDD" id="cd17320">
    <property type="entry name" value="MFS_MdfA_MDR_like"/>
    <property type="match status" value="1"/>
</dbReference>
<dbReference type="PROSITE" id="PS50850">
    <property type="entry name" value="MFS"/>
    <property type="match status" value="1"/>
</dbReference>
<keyword evidence="11" id="KW-1185">Reference proteome</keyword>
<sequence>MNPATETIATSASISRKQRFGLACVLGSMTAIGPLSIDMYLPSLPILAADLKTTASFAQLTLTAFMLGIALGQLLMGPLSDAHGRRKPLIASLVVYALSSFLCAFIPSIWGLVFLRFVQGVAGAGGIVIARAMVRDLYDGPELTKFFSLLMLINGLAPILAPVAGGQLLKFTTWNGVFVVLGALGILLIAGAVFGLKETLPSSMRASGGVKQTVSTFGLLLKDRVFVGYMLSMGLVSASMFAYISGSPFVLQDIYGVSPQGFSMFFAINGLGLIIATQITGRLAGRYTERSLFTAGLIISLVSCLALLIVVLLHAPLPAVLIPLFIAVSSTGVVNTAGFSLAMGNQKKRAGSASALLGLLPFISGSIVAPLVGIGGGTTAVPMGIVIASCSLLASLFYVTLARLSASGQEIEAA</sequence>
<dbReference type="AlphaFoldDB" id="A0A1X7KR80"/>
<keyword evidence="7 8" id="KW-0472">Membrane</keyword>
<evidence type="ECO:0000313" key="11">
    <source>
        <dbReference type="Proteomes" id="UP000193834"/>
    </source>
</evidence>
<dbReference type="GO" id="GO:0005886">
    <property type="term" value="C:plasma membrane"/>
    <property type="evidence" value="ECO:0007669"/>
    <property type="project" value="UniProtKB-SubCell"/>
</dbReference>
<feature type="transmembrane region" description="Helical" evidence="8">
    <location>
        <begin position="20"/>
        <end position="37"/>
    </location>
</feature>
<dbReference type="EMBL" id="FXAZ01000003">
    <property type="protein sequence ID" value="SMG43656.1"/>
    <property type="molecule type" value="Genomic_DNA"/>
</dbReference>
<dbReference type="OrthoDB" id="9800416at2"/>
<evidence type="ECO:0000256" key="6">
    <source>
        <dbReference type="ARBA" id="ARBA00022989"/>
    </source>
</evidence>
<dbReference type="STRING" id="1852522.SAMN06295960_2587"/>
<evidence type="ECO:0000256" key="2">
    <source>
        <dbReference type="ARBA" id="ARBA00006236"/>
    </source>
</evidence>
<feature type="transmembrane region" description="Helical" evidence="8">
    <location>
        <begin position="176"/>
        <end position="196"/>
    </location>
</feature>
<feature type="transmembrane region" description="Helical" evidence="8">
    <location>
        <begin position="57"/>
        <end position="77"/>
    </location>
</feature>
<dbReference type="GO" id="GO:1990961">
    <property type="term" value="P:xenobiotic detoxification by transmembrane export across the plasma membrane"/>
    <property type="evidence" value="ECO:0007669"/>
    <property type="project" value="InterPro"/>
</dbReference>
<dbReference type="Gene3D" id="1.20.1720.10">
    <property type="entry name" value="Multidrug resistance protein D"/>
    <property type="match status" value="1"/>
</dbReference>
<evidence type="ECO:0000256" key="7">
    <source>
        <dbReference type="ARBA" id="ARBA00023136"/>
    </source>
</evidence>
<evidence type="ECO:0000256" key="5">
    <source>
        <dbReference type="ARBA" id="ARBA00022692"/>
    </source>
</evidence>
<feature type="domain" description="Major facilitator superfamily (MFS) profile" evidence="9">
    <location>
        <begin position="22"/>
        <end position="406"/>
    </location>
</feature>
<gene>
    <name evidence="10" type="ORF">SAMN06295960_2587</name>
</gene>
<evidence type="ECO:0000256" key="8">
    <source>
        <dbReference type="RuleBase" id="RU365088"/>
    </source>
</evidence>
<dbReference type="FunFam" id="1.20.1720.10:FF:000005">
    <property type="entry name" value="Bcr/CflA family efflux transporter"/>
    <property type="match status" value="1"/>
</dbReference>
<feature type="transmembrane region" description="Helical" evidence="8">
    <location>
        <begin position="292"/>
        <end position="315"/>
    </location>
</feature>
<feature type="transmembrane region" description="Helical" evidence="8">
    <location>
        <begin position="355"/>
        <end position="374"/>
    </location>
</feature>
<proteinExistence type="inferred from homology"/>
<evidence type="ECO:0000313" key="10">
    <source>
        <dbReference type="EMBL" id="SMG43656.1"/>
    </source>
</evidence>
<dbReference type="NCBIfam" id="TIGR00710">
    <property type="entry name" value="efflux_Bcr_CflA"/>
    <property type="match status" value="1"/>
</dbReference>
<reference evidence="10 11" key="1">
    <citation type="submission" date="2017-04" db="EMBL/GenBank/DDBJ databases">
        <authorList>
            <person name="Afonso C.L."/>
            <person name="Miller P.J."/>
            <person name="Scott M.A."/>
            <person name="Spackman E."/>
            <person name="Goraichik I."/>
            <person name="Dimitrov K.M."/>
            <person name="Suarez D.L."/>
            <person name="Swayne D.E."/>
        </authorList>
    </citation>
    <scope>NUCLEOTIDE SEQUENCE [LARGE SCALE GENOMIC DNA]</scope>
    <source>
        <strain evidence="10 11">11</strain>
    </source>
</reference>
<dbReference type="InterPro" id="IPR001958">
    <property type="entry name" value="Tet-R_TetA/multi-R_MdtG-like"/>
</dbReference>
<accession>A0A1X7KR80</accession>
<comment type="similarity">
    <text evidence="2 8">Belongs to the major facilitator superfamily. Bcr/CmlA family.</text>
</comment>
<dbReference type="PANTHER" id="PTHR23502">
    <property type="entry name" value="MAJOR FACILITATOR SUPERFAMILY"/>
    <property type="match status" value="1"/>
</dbReference>
<dbReference type="InterPro" id="IPR011701">
    <property type="entry name" value="MFS"/>
</dbReference>
<evidence type="ECO:0000259" key="9">
    <source>
        <dbReference type="PROSITE" id="PS50850"/>
    </source>
</evidence>
<feature type="transmembrane region" description="Helical" evidence="8">
    <location>
        <begin position="264"/>
        <end position="285"/>
    </location>
</feature>
<dbReference type="InterPro" id="IPR004812">
    <property type="entry name" value="Efflux_drug-R_Bcr/CmlA"/>
</dbReference>
<dbReference type="RefSeq" id="WP_085494770.1">
    <property type="nucleotide sequence ID" value="NZ_FXAZ01000003.1"/>
</dbReference>
<dbReference type="SUPFAM" id="SSF103473">
    <property type="entry name" value="MFS general substrate transporter"/>
    <property type="match status" value="1"/>
</dbReference>
<feature type="transmembrane region" description="Helical" evidence="8">
    <location>
        <begin position="225"/>
        <end position="244"/>
    </location>
</feature>
<evidence type="ECO:0000256" key="1">
    <source>
        <dbReference type="ARBA" id="ARBA00004651"/>
    </source>
</evidence>
<feature type="transmembrane region" description="Helical" evidence="8">
    <location>
        <begin position="89"/>
        <end position="110"/>
    </location>
</feature>
<feature type="transmembrane region" description="Helical" evidence="8">
    <location>
        <begin position="321"/>
        <end position="343"/>
    </location>
</feature>
<dbReference type="InterPro" id="IPR020846">
    <property type="entry name" value="MFS_dom"/>
</dbReference>
<feature type="transmembrane region" description="Helical" evidence="8">
    <location>
        <begin position="116"/>
        <end position="134"/>
    </location>
</feature>
<dbReference type="Pfam" id="PF07690">
    <property type="entry name" value="MFS_1"/>
    <property type="match status" value="1"/>
</dbReference>
<organism evidence="10 11">
    <name type="scientific">Paenibacillus aquistagni</name>
    <dbReference type="NCBI Taxonomy" id="1852522"/>
    <lineage>
        <taxon>Bacteria</taxon>
        <taxon>Bacillati</taxon>
        <taxon>Bacillota</taxon>
        <taxon>Bacilli</taxon>
        <taxon>Bacillales</taxon>
        <taxon>Paenibacillaceae</taxon>
        <taxon>Paenibacillus</taxon>
    </lineage>
</organism>
<keyword evidence="3 8" id="KW-0813">Transport</keyword>
<protein>
    <recommendedName>
        <fullName evidence="8">Bcr/CflA family efflux transporter</fullName>
    </recommendedName>
</protein>
<dbReference type="GO" id="GO:0042910">
    <property type="term" value="F:xenobiotic transmembrane transporter activity"/>
    <property type="evidence" value="ECO:0007669"/>
    <property type="project" value="InterPro"/>
</dbReference>
<keyword evidence="5 8" id="KW-0812">Transmembrane</keyword>
<feature type="transmembrane region" description="Helical" evidence="8">
    <location>
        <begin position="146"/>
        <end position="164"/>
    </location>
</feature>
<name>A0A1X7KR80_9BACL</name>
<feature type="transmembrane region" description="Helical" evidence="8">
    <location>
        <begin position="380"/>
        <end position="401"/>
    </location>
</feature>
<evidence type="ECO:0000256" key="3">
    <source>
        <dbReference type="ARBA" id="ARBA00022448"/>
    </source>
</evidence>
<comment type="subcellular location">
    <subcellularLocation>
        <location evidence="1 8">Cell membrane</location>
        <topology evidence="1 8">Multi-pass membrane protein</topology>
    </subcellularLocation>
</comment>
<dbReference type="InterPro" id="IPR036259">
    <property type="entry name" value="MFS_trans_sf"/>
</dbReference>
<keyword evidence="4 8" id="KW-1003">Cell membrane</keyword>